<evidence type="ECO:0000313" key="1">
    <source>
        <dbReference type="EMBL" id="GBP97078.1"/>
    </source>
</evidence>
<dbReference type="Proteomes" id="UP000299102">
    <property type="component" value="Unassembled WGS sequence"/>
</dbReference>
<dbReference type="AlphaFoldDB" id="A0A4C2AAB9"/>
<organism evidence="1 2">
    <name type="scientific">Eumeta variegata</name>
    <name type="common">Bagworm moth</name>
    <name type="synonym">Eumeta japonica</name>
    <dbReference type="NCBI Taxonomy" id="151549"/>
    <lineage>
        <taxon>Eukaryota</taxon>
        <taxon>Metazoa</taxon>
        <taxon>Ecdysozoa</taxon>
        <taxon>Arthropoda</taxon>
        <taxon>Hexapoda</taxon>
        <taxon>Insecta</taxon>
        <taxon>Pterygota</taxon>
        <taxon>Neoptera</taxon>
        <taxon>Endopterygota</taxon>
        <taxon>Lepidoptera</taxon>
        <taxon>Glossata</taxon>
        <taxon>Ditrysia</taxon>
        <taxon>Tineoidea</taxon>
        <taxon>Psychidae</taxon>
        <taxon>Oiketicinae</taxon>
        <taxon>Eumeta</taxon>
    </lineage>
</organism>
<accession>A0A4C2AAB9</accession>
<protein>
    <submittedName>
        <fullName evidence="1">Uncharacterized protein</fullName>
    </submittedName>
</protein>
<keyword evidence="2" id="KW-1185">Reference proteome</keyword>
<comment type="caution">
    <text evidence="1">The sequence shown here is derived from an EMBL/GenBank/DDBJ whole genome shotgun (WGS) entry which is preliminary data.</text>
</comment>
<reference evidence="1 2" key="1">
    <citation type="journal article" date="2019" name="Commun. Biol.">
        <title>The bagworm genome reveals a unique fibroin gene that provides high tensile strength.</title>
        <authorList>
            <person name="Kono N."/>
            <person name="Nakamura H."/>
            <person name="Ohtoshi R."/>
            <person name="Tomita M."/>
            <person name="Numata K."/>
            <person name="Arakawa K."/>
        </authorList>
    </citation>
    <scope>NUCLEOTIDE SEQUENCE [LARGE SCALE GENOMIC DNA]</scope>
</reference>
<dbReference type="EMBL" id="BGZK01002864">
    <property type="protein sequence ID" value="GBP97078.1"/>
    <property type="molecule type" value="Genomic_DNA"/>
</dbReference>
<sequence length="142" mass="15606">MEAGHIGAMTGAFNVRRLFSEMLSQTVSPSSVREKFRCIPFTPIINSISYPIPSQETGKALVISLRLPESMGGVGFKSDKVAGLSSVQSWKLVMTATLTLRSKVYAKRPSVSLSTQNIHPPRFIFGCEIKSLEKFQAPPYPD</sequence>
<gene>
    <name evidence="1" type="ORF">EVAR_98510_1</name>
</gene>
<name>A0A4C2AAB9_EUMVA</name>
<proteinExistence type="predicted"/>
<evidence type="ECO:0000313" key="2">
    <source>
        <dbReference type="Proteomes" id="UP000299102"/>
    </source>
</evidence>